<evidence type="ECO:0000313" key="2">
    <source>
        <dbReference type="EMBL" id="RST91916.1"/>
    </source>
</evidence>
<keyword evidence="1" id="KW-0175">Coiled coil</keyword>
<sequence>MGRDYKEIRVQYYLRRWRCLEENRDKLLPYEIERAKLLFNSLPKLSKDELKILKEKYYDSENVSSYDSDRGIYNSRIPINDQVRADQLNLDIADYRKQRQMAEFELEKHMLEVGKQIMEREKTIYLKINHSLYIKSVDIQAVAYSDYYVTVSDIVLTHGVMCDDKQVFDMTNEVIKKGVEKLEGYGFIREAVDSDLNYL</sequence>
<name>A0A429ZDY1_9ENTE</name>
<keyword evidence="3" id="KW-1185">Reference proteome</keyword>
<dbReference type="Proteomes" id="UP000288490">
    <property type="component" value="Unassembled WGS sequence"/>
</dbReference>
<dbReference type="AlphaFoldDB" id="A0A429ZDY1"/>
<reference evidence="2 3" key="1">
    <citation type="submission" date="2017-05" db="EMBL/GenBank/DDBJ databases">
        <title>Vagococcus spp. assemblies.</title>
        <authorList>
            <person name="Gulvik C.A."/>
        </authorList>
    </citation>
    <scope>NUCLEOTIDE SEQUENCE [LARGE SCALE GENOMIC DNA]</scope>
    <source>
        <strain evidence="2 3">SS1994</strain>
    </source>
</reference>
<evidence type="ECO:0000313" key="3">
    <source>
        <dbReference type="Proteomes" id="UP000288490"/>
    </source>
</evidence>
<dbReference type="RefSeq" id="WP_125958190.1">
    <property type="nucleotide sequence ID" value="NZ_NGJT01000019.1"/>
</dbReference>
<dbReference type="EMBL" id="NGJT01000019">
    <property type="protein sequence ID" value="RST91916.1"/>
    <property type="molecule type" value="Genomic_DNA"/>
</dbReference>
<feature type="coiled-coil region" evidence="1">
    <location>
        <begin position="85"/>
        <end position="112"/>
    </location>
</feature>
<proteinExistence type="predicted"/>
<gene>
    <name evidence="2" type="ORF">CBF36_09330</name>
</gene>
<protein>
    <submittedName>
        <fullName evidence="2">Uncharacterized protein</fullName>
    </submittedName>
</protein>
<organism evidence="2 3">
    <name type="scientific">Vagococcus bubulae</name>
    <dbReference type="NCBI Taxonomy" id="1977868"/>
    <lineage>
        <taxon>Bacteria</taxon>
        <taxon>Bacillati</taxon>
        <taxon>Bacillota</taxon>
        <taxon>Bacilli</taxon>
        <taxon>Lactobacillales</taxon>
        <taxon>Enterococcaceae</taxon>
        <taxon>Vagococcus</taxon>
    </lineage>
</organism>
<evidence type="ECO:0000256" key="1">
    <source>
        <dbReference type="SAM" id="Coils"/>
    </source>
</evidence>
<accession>A0A429ZDY1</accession>
<comment type="caution">
    <text evidence="2">The sequence shown here is derived from an EMBL/GenBank/DDBJ whole genome shotgun (WGS) entry which is preliminary data.</text>
</comment>
<dbReference type="OrthoDB" id="2199910at2"/>